<keyword evidence="3" id="KW-1185">Reference proteome</keyword>
<reference evidence="2 3" key="1">
    <citation type="submission" date="2016-07" db="EMBL/GenBank/DDBJ databases">
        <authorList>
            <person name="Jeong J.-J."/>
            <person name="Kim D.W."/>
            <person name="Sang M.K."/>
            <person name="Choi I.-G."/>
            <person name="Kim K.D."/>
        </authorList>
    </citation>
    <scope>NUCLEOTIDE SEQUENCE [LARGE SCALE GENOMIC DNA]</scope>
    <source>
        <strain evidence="2 3">C-26</strain>
    </source>
</reference>
<evidence type="ECO:0000313" key="2">
    <source>
        <dbReference type="EMBL" id="OCA80595.1"/>
    </source>
</evidence>
<name>A0ABX2XB61_9FLAO</name>
<feature type="signal peptide" evidence="1">
    <location>
        <begin position="1"/>
        <end position="26"/>
    </location>
</feature>
<feature type="chain" id="PRO_5046404199" evidence="1">
    <location>
        <begin position="27"/>
        <end position="273"/>
    </location>
</feature>
<keyword evidence="1" id="KW-0732">Signal</keyword>
<comment type="caution">
    <text evidence="2">The sequence shown here is derived from an EMBL/GenBank/DDBJ whole genome shotgun (WGS) entry which is preliminary data.</text>
</comment>
<accession>A0ABX2XB61</accession>
<organism evidence="2 3">
    <name type="scientific">Chryseobacterium contaminans</name>
    <dbReference type="NCBI Taxonomy" id="1423959"/>
    <lineage>
        <taxon>Bacteria</taxon>
        <taxon>Pseudomonadati</taxon>
        <taxon>Bacteroidota</taxon>
        <taxon>Flavobacteriia</taxon>
        <taxon>Flavobacteriales</taxon>
        <taxon>Weeksellaceae</taxon>
        <taxon>Chryseobacterium group</taxon>
        <taxon>Chryseobacterium</taxon>
    </lineage>
</organism>
<sequence length="273" mass="29821">MLKNKKINVMKRLLVIAVFCTALFKAQVGIGLTNPDPSTNLHISPTDNNGDFKGTLFGRMSTSDRNTITLPAMGLIIFNTTENCLQVNNGTPAAPDWNCLQSNSDSTFVNSSAALFCPIYPGMRPTHTGTNPPLYSPSESYLYSTLTTNGSFAANDLFRIDFVSRTADTYSAILYNISGSQISFSSNINSYNNPAYNNNTTLNNNEGTFMDGDTLTYYREAQTMYVNILSGPNAGRKFIVGINMFKSGTTVMALGGNSSDKNTQCALTFIYEY</sequence>
<dbReference type="EMBL" id="MAYF01000001">
    <property type="protein sequence ID" value="OCA80595.1"/>
    <property type="molecule type" value="Genomic_DNA"/>
</dbReference>
<gene>
    <name evidence="2" type="ORF">BBH99_00400</name>
</gene>
<evidence type="ECO:0000256" key="1">
    <source>
        <dbReference type="SAM" id="SignalP"/>
    </source>
</evidence>
<evidence type="ECO:0000313" key="3">
    <source>
        <dbReference type="Proteomes" id="UP000093508"/>
    </source>
</evidence>
<dbReference type="Proteomes" id="UP000093508">
    <property type="component" value="Unassembled WGS sequence"/>
</dbReference>
<protein>
    <submittedName>
        <fullName evidence="2">Uncharacterized protein</fullName>
    </submittedName>
</protein>
<proteinExistence type="predicted"/>